<dbReference type="EMBL" id="GBRH01265250">
    <property type="protein sequence ID" value="JAD32645.1"/>
    <property type="molecule type" value="Transcribed_RNA"/>
</dbReference>
<accession>A0A0A8Z7E8</accession>
<organism evidence="1">
    <name type="scientific">Arundo donax</name>
    <name type="common">Giant reed</name>
    <name type="synonym">Donax arundinaceus</name>
    <dbReference type="NCBI Taxonomy" id="35708"/>
    <lineage>
        <taxon>Eukaryota</taxon>
        <taxon>Viridiplantae</taxon>
        <taxon>Streptophyta</taxon>
        <taxon>Embryophyta</taxon>
        <taxon>Tracheophyta</taxon>
        <taxon>Spermatophyta</taxon>
        <taxon>Magnoliopsida</taxon>
        <taxon>Liliopsida</taxon>
        <taxon>Poales</taxon>
        <taxon>Poaceae</taxon>
        <taxon>PACMAD clade</taxon>
        <taxon>Arundinoideae</taxon>
        <taxon>Arundineae</taxon>
        <taxon>Arundo</taxon>
    </lineage>
</organism>
<reference evidence="1" key="1">
    <citation type="submission" date="2014-09" db="EMBL/GenBank/DDBJ databases">
        <authorList>
            <person name="Magalhaes I.L.F."/>
            <person name="Oliveira U."/>
            <person name="Santos F.R."/>
            <person name="Vidigal T.H.D.A."/>
            <person name="Brescovit A.D."/>
            <person name="Santos A.J."/>
        </authorList>
    </citation>
    <scope>NUCLEOTIDE SEQUENCE</scope>
    <source>
        <tissue evidence="1">Shoot tissue taken approximately 20 cm above the soil surface</tissue>
    </source>
</reference>
<evidence type="ECO:0000313" key="1">
    <source>
        <dbReference type="EMBL" id="JAD32645.1"/>
    </source>
</evidence>
<dbReference type="AlphaFoldDB" id="A0A0A8Z7E8"/>
<name>A0A0A8Z7E8_ARUDO</name>
<sequence>MFTAAIEVLRCRRFLSSLDCSSPL</sequence>
<reference evidence="1" key="2">
    <citation type="journal article" date="2015" name="Data Brief">
        <title>Shoot transcriptome of the giant reed, Arundo donax.</title>
        <authorList>
            <person name="Barrero R.A."/>
            <person name="Guerrero F.D."/>
            <person name="Moolhuijzen P."/>
            <person name="Goolsby J.A."/>
            <person name="Tidwell J."/>
            <person name="Bellgard S.E."/>
            <person name="Bellgard M.I."/>
        </authorList>
    </citation>
    <scope>NUCLEOTIDE SEQUENCE</scope>
    <source>
        <tissue evidence="1">Shoot tissue taken approximately 20 cm above the soil surface</tissue>
    </source>
</reference>
<proteinExistence type="predicted"/>
<protein>
    <submittedName>
        <fullName evidence="1">Uncharacterized protein</fullName>
    </submittedName>
</protein>